<comment type="caution">
    <text evidence="3">The sequence shown here is derived from an EMBL/GenBank/DDBJ whole genome shotgun (WGS) entry which is preliminary data.</text>
</comment>
<proteinExistence type="predicted"/>
<dbReference type="InterPro" id="IPR002559">
    <property type="entry name" value="Transposase_11"/>
</dbReference>
<dbReference type="AlphaFoldDB" id="A0A644ZVF0"/>
<dbReference type="Pfam" id="PF01609">
    <property type="entry name" value="DDE_Tnp_1"/>
    <property type="match status" value="1"/>
</dbReference>
<feature type="domain" description="Transposase IS4-like" evidence="1">
    <location>
        <begin position="140"/>
        <end position="383"/>
    </location>
</feature>
<feature type="domain" description="H repeat-associated protein N-terminal" evidence="2">
    <location>
        <begin position="38"/>
        <end position="119"/>
    </location>
</feature>
<sequence length="440" mass="50016">MEFKTLRMQIEDFQSSSTITIRDLGNETRIRILKKILKLFGDVPDCRVQGRITYRLNEIILMLFLATLAGSESCLGAQDFWGADDRLYRRLFGKETIPSHDTFRRILGLIKSDELNSLLVNILLNSDSAIRKALKLPAPQKKIVSVDGKQLRGTGRKADTVEEVTDLQILNVYEQDSQTCLFSEAIESKTNEIPHAQQILSRMNLKDTVVTFDAMHMQTRTIGIIAEAGGDYVGGLKGNQGKASEFARALFIQENLEKLKGIDGCYHMTSEISHNQLEQRSFYLYPLTASEKKGLFSDWRKVHALLCMAKTMRHNITGKETDEVRYYLTSLKDIGDAAHCIRAHWNIENGLHWNLDTVFREDYLALSDRTAALNQSILNKACLSLYKKMSDLIGGKQRISKKRLRKIFGWNFNDAMSQALTLMDPPTFAKSVEIIPRKAR</sequence>
<dbReference type="InterPro" id="IPR032806">
    <property type="entry name" value="YbfD_N"/>
</dbReference>
<gene>
    <name evidence="3" type="ORF">SDC9_91622</name>
</gene>
<dbReference type="InterPro" id="IPR051698">
    <property type="entry name" value="Transposase_11-like"/>
</dbReference>
<dbReference type="PANTHER" id="PTHR30298:SF0">
    <property type="entry name" value="PROTEIN YBFL-RELATED"/>
    <property type="match status" value="1"/>
</dbReference>
<dbReference type="NCBIfam" id="NF033564">
    <property type="entry name" value="transpos_ISAs1"/>
    <property type="match status" value="1"/>
</dbReference>
<evidence type="ECO:0008006" key="4">
    <source>
        <dbReference type="Google" id="ProtNLM"/>
    </source>
</evidence>
<organism evidence="3">
    <name type="scientific">bioreactor metagenome</name>
    <dbReference type="NCBI Taxonomy" id="1076179"/>
    <lineage>
        <taxon>unclassified sequences</taxon>
        <taxon>metagenomes</taxon>
        <taxon>ecological metagenomes</taxon>
    </lineage>
</organism>
<evidence type="ECO:0000259" key="1">
    <source>
        <dbReference type="Pfam" id="PF01609"/>
    </source>
</evidence>
<dbReference type="InterPro" id="IPR047647">
    <property type="entry name" value="ISAs1_transpos"/>
</dbReference>
<dbReference type="GO" id="GO:0003677">
    <property type="term" value="F:DNA binding"/>
    <property type="evidence" value="ECO:0007669"/>
    <property type="project" value="InterPro"/>
</dbReference>
<dbReference type="PANTHER" id="PTHR30298">
    <property type="entry name" value="H REPEAT-ASSOCIATED PREDICTED TRANSPOSASE"/>
    <property type="match status" value="1"/>
</dbReference>
<dbReference type="GO" id="GO:0006313">
    <property type="term" value="P:DNA transposition"/>
    <property type="evidence" value="ECO:0007669"/>
    <property type="project" value="InterPro"/>
</dbReference>
<protein>
    <recommendedName>
        <fullName evidence="4">ISAs1 family transposase</fullName>
    </recommendedName>
</protein>
<name>A0A644ZVF0_9ZZZZ</name>
<accession>A0A644ZVF0</accession>
<dbReference type="EMBL" id="VSSQ01010676">
    <property type="protein sequence ID" value="MPM44940.1"/>
    <property type="molecule type" value="Genomic_DNA"/>
</dbReference>
<reference evidence="3" key="1">
    <citation type="submission" date="2019-08" db="EMBL/GenBank/DDBJ databases">
        <authorList>
            <person name="Kucharzyk K."/>
            <person name="Murdoch R.W."/>
            <person name="Higgins S."/>
            <person name="Loffler F."/>
        </authorList>
    </citation>
    <scope>NUCLEOTIDE SEQUENCE</scope>
</reference>
<dbReference type="Pfam" id="PF13808">
    <property type="entry name" value="DDE_Tnp_1_assoc"/>
    <property type="match status" value="1"/>
</dbReference>
<dbReference type="GO" id="GO:0004803">
    <property type="term" value="F:transposase activity"/>
    <property type="evidence" value="ECO:0007669"/>
    <property type="project" value="InterPro"/>
</dbReference>
<evidence type="ECO:0000259" key="2">
    <source>
        <dbReference type="Pfam" id="PF13808"/>
    </source>
</evidence>
<evidence type="ECO:0000313" key="3">
    <source>
        <dbReference type="EMBL" id="MPM44940.1"/>
    </source>
</evidence>